<dbReference type="Pfam" id="PF02174">
    <property type="entry name" value="IRS"/>
    <property type="match status" value="1"/>
</dbReference>
<dbReference type="InterPro" id="IPR050996">
    <property type="entry name" value="Docking_Protein_DOK"/>
</dbReference>
<dbReference type="Proteomes" id="UP000007754">
    <property type="component" value="Chromosome 11"/>
</dbReference>
<dbReference type="PROSITE" id="PS51064">
    <property type="entry name" value="IRS_PTB"/>
    <property type="match status" value="1"/>
</dbReference>
<evidence type="ECO:0000259" key="2">
    <source>
        <dbReference type="PROSITE" id="PS51064"/>
    </source>
</evidence>
<dbReference type="AlphaFoldDB" id="A0A674GT24"/>
<gene>
    <name evidence="3" type="primary">DOK4</name>
</gene>
<dbReference type="Ensembl" id="ENSTGUT00000023415.1">
    <property type="protein sequence ID" value="ENSTGUP00000025552.1"/>
    <property type="gene ID" value="ENSTGUG00000004974.2"/>
</dbReference>
<feature type="domain" description="IRS-type PTB" evidence="2">
    <location>
        <begin position="193"/>
        <end position="298"/>
    </location>
</feature>
<dbReference type="SMART" id="SM00310">
    <property type="entry name" value="PTBI"/>
    <property type="match status" value="1"/>
</dbReference>
<dbReference type="Gene3D" id="2.30.29.30">
    <property type="entry name" value="Pleckstrin-homology domain (PH domain)/Phosphotyrosine-binding domain (PTB)"/>
    <property type="match status" value="2"/>
</dbReference>
<keyword evidence="4" id="KW-1185">Reference proteome</keyword>
<dbReference type="InParanoid" id="A0A674GT24"/>
<reference evidence="3" key="3">
    <citation type="submission" date="2025-09" db="UniProtKB">
        <authorList>
            <consortium name="Ensembl"/>
        </authorList>
    </citation>
    <scope>IDENTIFICATION</scope>
</reference>
<proteinExistence type="predicted"/>
<dbReference type="GO" id="GO:0007399">
    <property type="term" value="P:nervous system development"/>
    <property type="evidence" value="ECO:0007669"/>
    <property type="project" value="Ensembl"/>
</dbReference>
<dbReference type="PANTHER" id="PTHR21258:SF44">
    <property type="entry name" value="DOCKING PROTEIN 4"/>
    <property type="match status" value="1"/>
</dbReference>
<dbReference type="PANTHER" id="PTHR21258">
    <property type="entry name" value="DOCKING PROTEIN RELATED"/>
    <property type="match status" value="1"/>
</dbReference>
<dbReference type="CDD" id="cd13164">
    <property type="entry name" value="PTB_DOK4_DOK5_DOK6"/>
    <property type="match status" value="1"/>
</dbReference>
<reference evidence="3 4" key="1">
    <citation type="journal article" date="2010" name="Nature">
        <title>The genome of a songbird.</title>
        <authorList>
            <person name="Warren W.C."/>
            <person name="Clayton D.F."/>
            <person name="Ellegren H."/>
            <person name="Arnold A.P."/>
            <person name="Hillier L.W."/>
            <person name="Kunstner A."/>
            <person name="Searle S."/>
            <person name="White S."/>
            <person name="Vilella A.J."/>
            <person name="Fairley S."/>
            <person name="Heger A."/>
            <person name="Kong L."/>
            <person name="Ponting C.P."/>
            <person name="Jarvis E.D."/>
            <person name="Mello C.V."/>
            <person name="Minx P."/>
            <person name="Lovell P."/>
            <person name="Velho T.A."/>
            <person name="Ferris M."/>
            <person name="Balakrishnan C.N."/>
            <person name="Sinha S."/>
            <person name="Blatti C."/>
            <person name="London S.E."/>
            <person name="Li Y."/>
            <person name="Lin Y.C."/>
            <person name="George J."/>
            <person name="Sweedler J."/>
            <person name="Southey B."/>
            <person name="Gunaratne P."/>
            <person name="Watson M."/>
            <person name="Nam K."/>
            <person name="Backstrom N."/>
            <person name="Smeds L."/>
            <person name="Nabholz B."/>
            <person name="Itoh Y."/>
            <person name="Whitney O."/>
            <person name="Pfenning A.R."/>
            <person name="Howard J."/>
            <person name="Volker M."/>
            <person name="Skinner B.M."/>
            <person name="Griffin D.K."/>
            <person name="Ye L."/>
            <person name="McLaren W.M."/>
            <person name="Flicek P."/>
            <person name="Quesada V."/>
            <person name="Velasco G."/>
            <person name="Lopez-Otin C."/>
            <person name="Puente X.S."/>
            <person name="Olender T."/>
            <person name="Lancet D."/>
            <person name="Smit A.F."/>
            <person name="Hubley R."/>
            <person name="Konkel M.K."/>
            <person name="Walker J.A."/>
            <person name="Batzer M.A."/>
            <person name="Gu W."/>
            <person name="Pollock D.D."/>
            <person name="Chen L."/>
            <person name="Cheng Z."/>
            <person name="Eichler E.E."/>
            <person name="Stapley J."/>
            <person name="Slate J."/>
            <person name="Ekblom R."/>
            <person name="Birkhead T."/>
            <person name="Burke T."/>
            <person name="Burt D."/>
            <person name="Scharff C."/>
            <person name="Adam I."/>
            <person name="Richard H."/>
            <person name="Sultan M."/>
            <person name="Soldatov A."/>
            <person name="Lehrach H."/>
            <person name="Edwards S.V."/>
            <person name="Yang S.P."/>
            <person name="Li X."/>
            <person name="Graves T."/>
            <person name="Fulton L."/>
            <person name="Nelson J."/>
            <person name="Chinwalla A."/>
            <person name="Hou S."/>
            <person name="Mardis E.R."/>
            <person name="Wilson R.K."/>
        </authorList>
    </citation>
    <scope>NUCLEOTIDE SEQUENCE [LARGE SCALE GENOMIC DNA]</scope>
</reference>
<dbReference type="InterPro" id="IPR002404">
    <property type="entry name" value="IRS_PTB"/>
</dbReference>
<dbReference type="SMART" id="SM01244">
    <property type="entry name" value="IRS"/>
    <property type="match status" value="1"/>
</dbReference>
<reference evidence="3" key="2">
    <citation type="submission" date="2025-08" db="UniProtKB">
        <authorList>
            <consortium name="Ensembl"/>
        </authorList>
    </citation>
    <scope>IDENTIFICATION</scope>
</reference>
<dbReference type="SUPFAM" id="SSF50729">
    <property type="entry name" value="PH domain-like"/>
    <property type="match status" value="2"/>
</dbReference>
<accession>A0A674GT24</accession>
<evidence type="ECO:0000256" key="1">
    <source>
        <dbReference type="SAM" id="MobiDB-lite"/>
    </source>
</evidence>
<organism evidence="3 4">
    <name type="scientific">Taeniopygia guttata</name>
    <name type="common">Zebra finch</name>
    <name type="synonym">Poephila guttata</name>
    <dbReference type="NCBI Taxonomy" id="59729"/>
    <lineage>
        <taxon>Eukaryota</taxon>
        <taxon>Metazoa</taxon>
        <taxon>Chordata</taxon>
        <taxon>Craniata</taxon>
        <taxon>Vertebrata</taxon>
        <taxon>Euteleostomi</taxon>
        <taxon>Archelosauria</taxon>
        <taxon>Archosauria</taxon>
        <taxon>Dinosauria</taxon>
        <taxon>Saurischia</taxon>
        <taxon>Theropoda</taxon>
        <taxon>Coelurosauria</taxon>
        <taxon>Aves</taxon>
        <taxon>Neognathae</taxon>
        <taxon>Neoaves</taxon>
        <taxon>Telluraves</taxon>
        <taxon>Australaves</taxon>
        <taxon>Passeriformes</taxon>
        <taxon>Passeroidea</taxon>
        <taxon>Estrildidae</taxon>
        <taxon>Estrildinae</taxon>
        <taxon>Taeniopygia</taxon>
    </lineage>
</organism>
<feature type="region of interest" description="Disordered" evidence="1">
    <location>
        <begin position="370"/>
        <end position="389"/>
    </location>
</feature>
<feature type="compositionally biased region" description="Basic and acidic residues" evidence="1">
    <location>
        <begin position="375"/>
        <end position="389"/>
    </location>
</feature>
<dbReference type="FunFam" id="2.30.29.30:FF:000082">
    <property type="entry name" value="Docking protein 5"/>
    <property type="match status" value="1"/>
</dbReference>
<protein>
    <submittedName>
        <fullName evidence="3">Docking protein 4</fullName>
    </submittedName>
</protein>
<dbReference type="GeneTree" id="ENSGT00940000160143"/>
<dbReference type="GO" id="GO:0007169">
    <property type="term" value="P:cell surface receptor protein tyrosine kinase signaling pathway"/>
    <property type="evidence" value="ECO:0007669"/>
    <property type="project" value="Ensembl"/>
</dbReference>
<dbReference type="GO" id="GO:0043410">
    <property type="term" value="P:positive regulation of MAPK cascade"/>
    <property type="evidence" value="ECO:0007669"/>
    <property type="project" value="Ensembl"/>
</dbReference>
<evidence type="ECO:0000313" key="3">
    <source>
        <dbReference type="Ensembl" id="ENSTGUP00000025552.1"/>
    </source>
</evidence>
<name>A0A674GT24_TAEGU</name>
<dbReference type="OMA" id="CEQNERF"/>
<sequence>MGTGGCGGHREPLLHRAAAALCVRQIYRRCWLVFRKSSCKGPQRLEKYPDEKSACLRGCPKVRGCAGGVPGCCLGTRARAGPSLPKFAGCAPQGDAAGSGCCRCQGLGAALGDPPTPLQVTEISNVKCITRLPKETKRQAVAIVFTDDSARTFTCDSELEAEEWYKTLSVECLGARLNDISLGEPDLLAPGVQCEQTDRFNVFLLPCPNLDVYGECKLQITHENIYLWDTHNPRVKLVSWPLCSLRRYGRDATRFTFEAGRMCDAGEGLYTFQTQEGEQIYQRVHSATLAIAEQHKRVLLEMEKNVRLLNKGTEHFSYPCTPTTMLPRSAYWHHITGSQNMAESSSYAGEAYAGAQASSDTDLLNRFILLKPKSSKSDKPEDREPTSSP</sequence>
<dbReference type="InterPro" id="IPR011993">
    <property type="entry name" value="PH-like_dom_sf"/>
</dbReference>
<evidence type="ECO:0000313" key="4">
    <source>
        <dbReference type="Proteomes" id="UP000007754"/>
    </source>
</evidence>
<dbReference type="GO" id="GO:0005737">
    <property type="term" value="C:cytoplasm"/>
    <property type="evidence" value="ECO:0007669"/>
    <property type="project" value="TreeGrafter"/>
</dbReference>